<accession>A0A9D1HRP1</accession>
<gene>
    <name evidence="9" type="ORF">IAD51_03445</name>
</gene>
<comment type="subcellular location">
    <subcellularLocation>
        <location evidence="1">Cell membrane</location>
        <topology evidence="1">Multi-pass membrane protein</topology>
    </subcellularLocation>
</comment>
<dbReference type="AlphaFoldDB" id="A0A9D1HRP1"/>
<organism evidence="9 10">
    <name type="scientific">Candidatus Limadaptatus stercorigallinarum</name>
    <dbReference type="NCBI Taxonomy" id="2840845"/>
    <lineage>
        <taxon>Bacteria</taxon>
        <taxon>Bacillati</taxon>
        <taxon>Bacillota</taxon>
        <taxon>Clostridia</taxon>
        <taxon>Eubacteriales</taxon>
        <taxon>Candidatus Limadaptatus</taxon>
    </lineage>
</organism>
<name>A0A9D1HRP1_9FIRM</name>
<evidence type="ECO:0000256" key="5">
    <source>
        <dbReference type="ARBA" id="ARBA00022989"/>
    </source>
</evidence>
<evidence type="ECO:0000256" key="2">
    <source>
        <dbReference type="ARBA" id="ARBA00006448"/>
    </source>
</evidence>
<evidence type="ECO:0000256" key="4">
    <source>
        <dbReference type="ARBA" id="ARBA00022692"/>
    </source>
</evidence>
<evidence type="ECO:0000256" key="7">
    <source>
        <dbReference type="SAM" id="Phobius"/>
    </source>
</evidence>
<evidence type="ECO:0000256" key="3">
    <source>
        <dbReference type="ARBA" id="ARBA00022475"/>
    </source>
</evidence>
<sequence length="237" mass="26322">MLNLFVRCIVIYFFLLIAMRLMGKRQLGELQPFELAITLVASELACIPMSDPTIPIIYGIIPVFTLFVVHIIITKLASGSLRFRKLLNGKPIVVIEKGNLLPDVLKELNMNIDDMLESLRSSGYFNPGEVEYAIIETNGSMTVLPKSQFKPLTPSDVSLKTEPADMPVTIVMEGNFMGANMKGLPDVGKERVLKLLDTLGMKQSDVLLLLVTGNEVFVQPYVGDSMTVAFPREEENK</sequence>
<dbReference type="InterPro" id="IPR023090">
    <property type="entry name" value="UPF0702_alpha/beta_dom_sf"/>
</dbReference>
<keyword evidence="5 7" id="KW-1133">Transmembrane helix</keyword>
<dbReference type="InterPro" id="IPR007353">
    <property type="entry name" value="DUF421"/>
</dbReference>
<dbReference type="PANTHER" id="PTHR34582:SF6">
    <property type="entry name" value="UPF0702 TRANSMEMBRANE PROTEIN YCAP"/>
    <property type="match status" value="1"/>
</dbReference>
<dbReference type="Proteomes" id="UP000824088">
    <property type="component" value="Unassembled WGS sequence"/>
</dbReference>
<feature type="transmembrane region" description="Helical" evidence="7">
    <location>
        <begin position="6"/>
        <end position="23"/>
    </location>
</feature>
<reference evidence="9" key="1">
    <citation type="submission" date="2020-10" db="EMBL/GenBank/DDBJ databases">
        <authorList>
            <person name="Gilroy R."/>
        </authorList>
    </citation>
    <scope>NUCLEOTIDE SEQUENCE</scope>
    <source>
        <strain evidence="9">1063</strain>
    </source>
</reference>
<feature type="domain" description="YetF C-terminal" evidence="8">
    <location>
        <begin position="82"/>
        <end position="207"/>
    </location>
</feature>
<dbReference type="Pfam" id="PF04239">
    <property type="entry name" value="DUF421"/>
    <property type="match status" value="1"/>
</dbReference>
<feature type="transmembrane region" description="Helical" evidence="7">
    <location>
        <begin position="56"/>
        <end position="77"/>
    </location>
</feature>
<dbReference type="PANTHER" id="PTHR34582">
    <property type="entry name" value="UPF0702 TRANSMEMBRANE PROTEIN YCAP"/>
    <property type="match status" value="1"/>
</dbReference>
<protein>
    <submittedName>
        <fullName evidence="9">DUF421 domain-containing protein</fullName>
    </submittedName>
</protein>
<evidence type="ECO:0000256" key="1">
    <source>
        <dbReference type="ARBA" id="ARBA00004651"/>
    </source>
</evidence>
<comment type="caution">
    <text evidence="9">The sequence shown here is derived from an EMBL/GenBank/DDBJ whole genome shotgun (WGS) entry which is preliminary data.</text>
</comment>
<dbReference type="EMBL" id="DVMN01000059">
    <property type="protein sequence ID" value="HIU21281.1"/>
    <property type="molecule type" value="Genomic_DNA"/>
</dbReference>
<evidence type="ECO:0000313" key="9">
    <source>
        <dbReference type="EMBL" id="HIU21281.1"/>
    </source>
</evidence>
<keyword evidence="4 7" id="KW-0812">Transmembrane</keyword>
<keyword evidence="6 7" id="KW-0472">Membrane</keyword>
<proteinExistence type="inferred from homology"/>
<evidence type="ECO:0000313" key="10">
    <source>
        <dbReference type="Proteomes" id="UP000824088"/>
    </source>
</evidence>
<evidence type="ECO:0000256" key="6">
    <source>
        <dbReference type="ARBA" id="ARBA00023136"/>
    </source>
</evidence>
<dbReference type="GO" id="GO:0005886">
    <property type="term" value="C:plasma membrane"/>
    <property type="evidence" value="ECO:0007669"/>
    <property type="project" value="UniProtKB-SubCell"/>
</dbReference>
<reference evidence="9" key="2">
    <citation type="journal article" date="2021" name="PeerJ">
        <title>Extensive microbial diversity within the chicken gut microbiome revealed by metagenomics and culture.</title>
        <authorList>
            <person name="Gilroy R."/>
            <person name="Ravi A."/>
            <person name="Getino M."/>
            <person name="Pursley I."/>
            <person name="Horton D.L."/>
            <person name="Alikhan N.F."/>
            <person name="Baker D."/>
            <person name="Gharbi K."/>
            <person name="Hall N."/>
            <person name="Watson M."/>
            <person name="Adriaenssens E.M."/>
            <person name="Foster-Nyarko E."/>
            <person name="Jarju S."/>
            <person name="Secka A."/>
            <person name="Antonio M."/>
            <person name="Oren A."/>
            <person name="Chaudhuri R.R."/>
            <person name="La Ragione R."/>
            <person name="Hildebrand F."/>
            <person name="Pallen M.J."/>
        </authorList>
    </citation>
    <scope>NUCLEOTIDE SEQUENCE</scope>
    <source>
        <strain evidence="9">1063</strain>
    </source>
</reference>
<comment type="similarity">
    <text evidence="2">Belongs to the UPF0702 family.</text>
</comment>
<dbReference type="Gene3D" id="3.30.240.20">
    <property type="entry name" value="bsu07140 like domains"/>
    <property type="match status" value="1"/>
</dbReference>
<evidence type="ECO:0000259" key="8">
    <source>
        <dbReference type="Pfam" id="PF04239"/>
    </source>
</evidence>
<keyword evidence="3" id="KW-1003">Cell membrane</keyword>